<evidence type="ECO:0000256" key="1">
    <source>
        <dbReference type="SAM" id="MobiDB-lite"/>
    </source>
</evidence>
<dbReference type="AlphaFoldDB" id="A0A1S3YDB5"/>
<accession>A0A1S3YDB5</accession>
<feature type="domain" description="DUF4283" evidence="2">
    <location>
        <begin position="28"/>
        <end position="110"/>
    </location>
</feature>
<proteinExistence type="predicted"/>
<organism evidence="3">
    <name type="scientific">Nicotiana tabacum</name>
    <name type="common">Common tobacco</name>
    <dbReference type="NCBI Taxonomy" id="4097"/>
    <lineage>
        <taxon>Eukaryota</taxon>
        <taxon>Viridiplantae</taxon>
        <taxon>Streptophyta</taxon>
        <taxon>Embryophyta</taxon>
        <taxon>Tracheophyta</taxon>
        <taxon>Spermatophyta</taxon>
        <taxon>Magnoliopsida</taxon>
        <taxon>eudicotyledons</taxon>
        <taxon>Gunneridae</taxon>
        <taxon>Pentapetalae</taxon>
        <taxon>asterids</taxon>
        <taxon>lamiids</taxon>
        <taxon>Solanales</taxon>
        <taxon>Solanaceae</taxon>
        <taxon>Nicotianoideae</taxon>
        <taxon>Nicotianeae</taxon>
        <taxon>Nicotiana</taxon>
    </lineage>
</organism>
<sequence length="348" mass="40472">MILSYIPPEIVDGNIVVKADKEEIEEQNKKWECALIIYVIGDMSRYKFMEKYIAQAWSKVNIPDLFLHDEGYYIAKFDTIGDLKDILYGGPYTINGRLMVLKQWTPEFDIKAEVLMEIPLWVTIPNLPMSYWGNKTLSKLASAIGKPLFADECITKQIRISYARILVEANVTKKLPTEVTLQETSGKQIQLQVEYEWKQKYCINCMKIGYDCTVEKKVRKEEQYRGNQKQGKVITKWQVKGQGQQQQTDLKGEPSKAIRQENDNEDVGNNGKLQIVRDKGKAKELQDVYQREEWPTLPSNSRMTLGRTTITTANAFQILQQERKWRRLGHLTWEVESLFINDLVNLEY</sequence>
<dbReference type="InterPro" id="IPR025558">
    <property type="entry name" value="DUF4283"/>
</dbReference>
<dbReference type="PaxDb" id="4097-A0A1S3YDB5"/>
<dbReference type="PANTHER" id="PTHR33233:SF17">
    <property type="entry name" value="DUF4283 DOMAIN-CONTAINING PROTEIN"/>
    <property type="match status" value="1"/>
</dbReference>
<evidence type="ECO:0000313" key="3">
    <source>
        <dbReference type="RefSeq" id="XP_016450124.1"/>
    </source>
</evidence>
<protein>
    <recommendedName>
        <fullName evidence="2">DUF4283 domain-containing protein</fullName>
    </recommendedName>
</protein>
<dbReference type="KEGG" id="nta:107774977"/>
<name>A0A1S3YDB5_TOBAC</name>
<dbReference type="Pfam" id="PF14111">
    <property type="entry name" value="DUF4283"/>
    <property type="match status" value="1"/>
</dbReference>
<feature type="region of interest" description="Disordered" evidence="1">
    <location>
        <begin position="235"/>
        <end position="274"/>
    </location>
</feature>
<feature type="compositionally biased region" description="Basic and acidic residues" evidence="1">
    <location>
        <begin position="250"/>
        <end position="262"/>
    </location>
</feature>
<reference evidence="3" key="1">
    <citation type="submission" date="2025-08" db="UniProtKB">
        <authorList>
            <consortium name="RefSeq"/>
        </authorList>
    </citation>
    <scope>IDENTIFICATION</scope>
</reference>
<dbReference type="OrthoDB" id="1939300at2759"/>
<dbReference type="PANTHER" id="PTHR33233">
    <property type="entry name" value="ENDONUCLEASE/EXONUCLEASE/PHOSPHATASE"/>
    <property type="match status" value="1"/>
</dbReference>
<gene>
    <name evidence="3" type="primary">LOC107774977</name>
</gene>
<evidence type="ECO:0000259" key="2">
    <source>
        <dbReference type="Pfam" id="PF14111"/>
    </source>
</evidence>
<dbReference type="OMA" id="QECNTRE"/>
<dbReference type="RefSeq" id="XP_016450124.1">
    <property type="nucleotide sequence ID" value="XM_016594638.1"/>
</dbReference>